<dbReference type="InterPro" id="IPR044690">
    <property type="entry name" value="CAS_plant"/>
</dbReference>
<name>A0A835H3J6_9MAGN</name>
<dbReference type="GO" id="GO:0071277">
    <property type="term" value="P:cellular response to calcium ion"/>
    <property type="evidence" value="ECO:0007669"/>
    <property type="project" value="InterPro"/>
</dbReference>
<reference evidence="1 2" key="1">
    <citation type="submission" date="2020-10" db="EMBL/GenBank/DDBJ databases">
        <title>The Coptis chinensis genome and diversification of protoberbering-type alkaloids.</title>
        <authorList>
            <person name="Wang B."/>
            <person name="Shu S."/>
            <person name="Song C."/>
            <person name="Liu Y."/>
        </authorList>
    </citation>
    <scope>NUCLEOTIDE SEQUENCE [LARGE SCALE GENOMIC DNA]</scope>
    <source>
        <strain evidence="1">HL-2020</strain>
        <tissue evidence="1">Leaf</tissue>
    </source>
</reference>
<evidence type="ECO:0008006" key="3">
    <source>
        <dbReference type="Google" id="ProtNLM"/>
    </source>
</evidence>
<dbReference type="OrthoDB" id="1922961at2759"/>
<dbReference type="Gene3D" id="3.40.250.10">
    <property type="entry name" value="Rhodanese-like domain"/>
    <property type="match status" value="1"/>
</dbReference>
<protein>
    <recommendedName>
        <fullName evidence="3">Calcium sensing receptor, chloroplastic</fullName>
    </recommendedName>
</protein>
<accession>A0A835H3J6</accession>
<dbReference type="EMBL" id="JADFTS010000008">
    <property type="protein sequence ID" value="KAF9590928.1"/>
    <property type="molecule type" value="Genomic_DNA"/>
</dbReference>
<evidence type="ECO:0000313" key="2">
    <source>
        <dbReference type="Proteomes" id="UP000631114"/>
    </source>
</evidence>
<dbReference type="PANTHER" id="PTHR34209:SF1">
    <property type="entry name" value="CALCIUM SENSING RECEPTOR, CHLOROPLASTIC"/>
    <property type="match status" value="1"/>
</dbReference>
<dbReference type="GO" id="GO:0009704">
    <property type="term" value="P:de-etiolation"/>
    <property type="evidence" value="ECO:0007669"/>
    <property type="project" value="InterPro"/>
</dbReference>
<sequence>KMAIRAIPTSRPSTFLTPRASSVPNHISKLQYKTISTSTTISTVTLLTTPKDANALSKDEIITTLTKVESAINQVQEVSTGVLDFSKNVIQGFNRLVLPILQKSGDQVVKIAEPVIEVASKKTQEAIEISGIDTEPIHKFVEIVGDIAHLTIKVIYEVKPIASSALEIIIRAEPIEILEASGGLLLSYLLFPPIWSLISFNFRGYKGKLTPAQTLDLLSRRNYHMIDIRLENDKNNAGIPLLPSSAKNKMISVPIEELSSKIKDLVRNVKKAEAGIVALKISYLRTFHRHSNIVIMDSHCDNSKIVASELTSLGFKNCWIVVWWVLWEGGWLQSQLGTEPNVSSLEFLLPSPAISPEVAELQSNEMFLPKNSE</sequence>
<evidence type="ECO:0000313" key="1">
    <source>
        <dbReference type="EMBL" id="KAF9590928.1"/>
    </source>
</evidence>
<dbReference type="Proteomes" id="UP000631114">
    <property type="component" value="Unassembled WGS sequence"/>
</dbReference>
<dbReference type="GO" id="GO:0090333">
    <property type="term" value="P:regulation of stomatal closure"/>
    <property type="evidence" value="ECO:0007669"/>
    <property type="project" value="InterPro"/>
</dbReference>
<dbReference type="AlphaFoldDB" id="A0A835H3J6"/>
<comment type="caution">
    <text evidence="1">The sequence shown here is derived from an EMBL/GenBank/DDBJ whole genome shotgun (WGS) entry which is preliminary data.</text>
</comment>
<feature type="non-terminal residue" evidence="1">
    <location>
        <position position="1"/>
    </location>
</feature>
<organism evidence="1 2">
    <name type="scientific">Coptis chinensis</name>
    <dbReference type="NCBI Taxonomy" id="261450"/>
    <lineage>
        <taxon>Eukaryota</taxon>
        <taxon>Viridiplantae</taxon>
        <taxon>Streptophyta</taxon>
        <taxon>Embryophyta</taxon>
        <taxon>Tracheophyta</taxon>
        <taxon>Spermatophyta</taxon>
        <taxon>Magnoliopsida</taxon>
        <taxon>Ranunculales</taxon>
        <taxon>Ranunculaceae</taxon>
        <taxon>Coptidoideae</taxon>
        <taxon>Coptis</taxon>
    </lineage>
</organism>
<keyword evidence="2" id="KW-1185">Reference proteome</keyword>
<gene>
    <name evidence="1" type="ORF">IFM89_000473</name>
</gene>
<dbReference type="PANTHER" id="PTHR34209">
    <property type="entry name" value="RHODANESE/CELL CYCLE CONTROL PHOSPHATASE SUPERFAMILY PROTEIN"/>
    <property type="match status" value="1"/>
</dbReference>
<dbReference type="InterPro" id="IPR036873">
    <property type="entry name" value="Rhodanese-like_dom_sf"/>
</dbReference>
<proteinExistence type="predicted"/>